<protein>
    <recommendedName>
        <fullName evidence="3">Clathrin/coatomer adaptor adaptin-like N-terminal domain-containing protein</fullName>
    </recommendedName>
</protein>
<evidence type="ECO:0000313" key="2">
    <source>
        <dbReference type="Proteomes" id="UP000001307"/>
    </source>
</evidence>
<dbReference type="InterPro" id="IPR011989">
    <property type="entry name" value="ARM-like"/>
</dbReference>
<gene>
    <name evidence="1" type="ORF">GSOID_T00009278001</name>
</gene>
<evidence type="ECO:0008006" key="3">
    <source>
        <dbReference type="Google" id="ProtNLM"/>
    </source>
</evidence>
<keyword evidence="2" id="KW-1185">Reference proteome</keyword>
<name>E4WUH9_OIKDI</name>
<dbReference type="InterPro" id="IPR016024">
    <property type="entry name" value="ARM-type_fold"/>
</dbReference>
<evidence type="ECO:0000313" key="1">
    <source>
        <dbReference type="EMBL" id="CBY21509.1"/>
    </source>
</evidence>
<dbReference type="EMBL" id="FN653017">
    <property type="protein sequence ID" value="CBY21509.1"/>
    <property type="molecule type" value="Genomic_DNA"/>
</dbReference>
<organism evidence="1">
    <name type="scientific">Oikopleura dioica</name>
    <name type="common">Tunicate</name>
    <dbReference type="NCBI Taxonomy" id="34765"/>
    <lineage>
        <taxon>Eukaryota</taxon>
        <taxon>Metazoa</taxon>
        <taxon>Chordata</taxon>
        <taxon>Tunicata</taxon>
        <taxon>Appendicularia</taxon>
        <taxon>Copelata</taxon>
        <taxon>Oikopleuridae</taxon>
        <taxon>Oikopleura</taxon>
    </lineage>
</organism>
<sequence length="285" mass="32156">MRYLKDNNESSKIFEAALGFITRSVLQNPIHSTDIQALLPDYILEINSAIASSNPVIAADSLTLVHQFLLMGKSKLALNLVSNPDSKVLKKSMESSNHINVKLKASLVASQFILKHRGEDKLDLYDTIIMLANDADENLRRNATLFLSHFIYFKVPTQFDSVLAYLVRQVDSKNPKLRLQVLEALSHIPQHGEELILKMKKASVFQKINKLIISEPSPSVLQPLIQRVLRKFCTFASIRSHLVEIGLLSHLHTLTERNSSSASSELPRNQKLHAQILRIVQILRP</sequence>
<accession>E4WUH9</accession>
<dbReference type="Proteomes" id="UP000001307">
    <property type="component" value="Unassembled WGS sequence"/>
</dbReference>
<dbReference type="SUPFAM" id="SSF48371">
    <property type="entry name" value="ARM repeat"/>
    <property type="match status" value="1"/>
</dbReference>
<dbReference type="AlphaFoldDB" id="E4WUH9"/>
<dbReference type="InParanoid" id="E4WUH9"/>
<dbReference type="Gene3D" id="1.25.10.10">
    <property type="entry name" value="Leucine-rich Repeat Variant"/>
    <property type="match status" value="1"/>
</dbReference>
<reference evidence="1" key="1">
    <citation type="journal article" date="2010" name="Science">
        <title>Plasticity of animal genome architecture unmasked by rapid evolution of a pelagic tunicate.</title>
        <authorList>
            <person name="Denoeud F."/>
            <person name="Henriet S."/>
            <person name="Mungpakdee S."/>
            <person name="Aury J.M."/>
            <person name="Da Silva C."/>
            <person name="Brinkmann H."/>
            <person name="Mikhaleva J."/>
            <person name="Olsen L.C."/>
            <person name="Jubin C."/>
            <person name="Canestro C."/>
            <person name="Bouquet J.M."/>
            <person name="Danks G."/>
            <person name="Poulain J."/>
            <person name="Campsteijn C."/>
            <person name="Adamski M."/>
            <person name="Cross I."/>
            <person name="Yadetie F."/>
            <person name="Muffato M."/>
            <person name="Louis A."/>
            <person name="Butcher S."/>
            <person name="Tsagkogeorga G."/>
            <person name="Konrad A."/>
            <person name="Singh S."/>
            <person name="Jensen M.F."/>
            <person name="Cong E.H."/>
            <person name="Eikeseth-Otteraa H."/>
            <person name="Noel B."/>
            <person name="Anthouard V."/>
            <person name="Porcel B.M."/>
            <person name="Kachouri-Lafond R."/>
            <person name="Nishino A."/>
            <person name="Ugolini M."/>
            <person name="Chourrout P."/>
            <person name="Nishida H."/>
            <person name="Aasland R."/>
            <person name="Huzurbazar S."/>
            <person name="Westhof E."/>
            <person name="Delsuc F."/>
            <person name="Lehrach H."/>
            <person name="Reinhardt R."/>
            <person name="Weissenbach J."/>
            <person name="Roy S.W."/>
            <person name="Artiguenave F."/>
            <person name="Postlethwait J.H."/>
            <person name="Manak J.R."/>
            <person name="Thompson E.M."/>
            <person name="Jaillon O."/>
            <person name="Du Pasquier L."/>
            <person name="Boudinot P."/>
            <person name="Liberles D.A."/>
            <person name="Volff J.N."/>
            <person name="Philippe H."/>
            <person name="Lenhard B."/>
            <person name="Roest Crollius H."/>
            <person name="Wincker P."/>
            <person name="Chourrout D."/>
        </authorList>
    </citation>
    <scope>NUCLEOTIDE SEQUENCE [LARGE SCALE GENOMIC DNA]</scope>
</reference>
<proteinExistence type="predicted"/>